<dbReference type="RefSeq" id="WP_311616845.1">
    <property type="nucleotide sequence ID" value="NZ_JAVREV010000003.1"/>
</dbReference>
<evidence type="ECO:0000259" key="2">
    <source>
        <dbReference type="SMART" id="SM00860"/>
    </source>
</evidence>
<protein>
    <recommendedName>
        <fullName evidence="2">Knr4/Smi1-like domain-containing protein</fullName>
    </recommendedName>
</protein>
<reference evidence="4" key="1">
    <citation type="submission" date="2023-07" db="EMBL/GenBank/DDBJ databases">
        <title>30 novel species of actinomycetes from the DSMZ collection.</title>
        <authorList>
            <person name="Nouioui I."/>
        </authorList>
    </citation>
    <scope>NUCLEOTIDE SEQUENCE [LARGE SCALE GENOMIC DNA]</scope>
    <source>
        <strain evidence="4">DSM 41886</strain>
    </source>
</reference>
<evidence type="ECO:0000313" key="4">
    <source>
        <dbReference type="Proteomes" id="UP001183615"/>
    </source>
</evidence>
<dbReference type="EMBL" id="JAVREV010000003">
    <property type="protein sequence ID" value="MDT0442414.1"/>
    <property type="molecule type" value="Genomic_DNA"/>
</dbReference>
<evidence type="ECO:0000256" key="1">
    <source>
        <dbReference type="SAM" id="MobiDB-lite"/>
    </source>
</evidence>
<name>A0ABU2S1U7_9ACTN</name>
<proteinExistence type="predicted"/>
<dbReference type="Proteomes" id="UP001183615">
    <property type="component" value="Unassembled WGS sequence"/>
</dbReference>
<feature type="domain" description="Knr4/Smi1-like" evidence="2">
    <location>
        <begin position="40"/>
        <end position="172"/>
    </location>
</feature>
<organism evidence="3 4">
    <name type="scientific">Streptomyces johnsoniae</name>
    <dbReference type="NCBI Taxonomy" id="3075532"/>
    <lineage>
        <taxon>Bacteria</taxon>
        <taxon>Bacillati</taxon>
        <taxon>Actinomycetota</taxon>
        <taxon>Actinomycetes</taxon>
        <taxon>Kitasatosporales</taxon>
        <taxon>Streptomycetaceae</taxon>
        <taxon>Streptomyces</taxon>
    </lineage>
</organism>
<feature type="compositionally biased region" description="Low complexity" evidence="1">
    <location>
        <begin position="243"/>
        <end position="254"/>
    </location>
</feature>
<evidence type="ECO:0000313" key="3">
    <source>
        <dbReference type="EMBL" id="MDT0442414.1"/>
    </source>
</evidence>
<dbReference type="SMART" id="SM00860">
    <property type="entry name" value="SMI1_KNR4"/>
    <property type="match status" value="1"/>
</dbReference>
<gene>
    <name evidence="3" type="ORF">RM779_07360</name>
</gene>
<feature type="region of interest" description="Disordered" evidence="1">
    <location>
        <begin position="213"/>
        <end position="254"/>
    </location>
</feature>
<accession>A0ABU2S1U7</accession>
<sequence length="607" mass="65828">MNSHSVTDSSSWPPVDVSWTRIDTWLARHAPASAALLRPPARQADIEAAERRLGLAFTPDLVASLRCHDGTEEHAGAPVLGSYGPFASLDHLVRDAELLRSVDADLPPAPGMRGLDEELAAFWRREWLLITRGIGWEAQDGLFLTLRDGEYHGRIGRYFNEDAPSFTSWMSLRHLLAAFADSLERRLPIGRKMPVTHEGRLLWDDETRVIPHPRSPLALAGADGEPSEPEPPAAPAQPRHRPGPVLRVTVGRPGTVPPPVPRTLVFAARLGPAALLERMGAVPDTVRERSRGQAAHAAAGSWAAARPMVRVGSCGDWTFALEEPPDHETGQCRRPEVLRRVSAGTRAVALWRQGGEVRLTVWEDGAPAAGGETARSPRTDYQRLADGRLIQRAGIDPWPAAGTAHAELLGSLRDRFGIVFDQEEAFDAPLLSGLLLPVLSDLPERASRPVRDVRGFDLGALIADTDRPRLRAALLAQLRRLAAETGLDTHPEVPPALALLDSGQAVPVTDDDPLGIRLRTLDAEARAAGGRLRDRRAAVPEGITAEDRTAWSHRSIAGAALRRFALLPVEAAAAPVLSARLTAAWRTELAEDLRSVHSTTAASWPRS</sequence>
<keyword evidence="4" id="KW-1185">Reference proteome</keyword>
<comment type="caution">
    <text evidence="3">The sequence shown here is derived from an EMBL/GenBank/DDBJ whole genome shotgun (WGS) entry which is preliminary data.</text>
</comment>
<dbReference type="InterPro" id="IPR018958">
    <property type="entry name" value="Knr4/Smi1-like_dom"/>
</dbReference>